<evidence type="ECO:0000256" key="7">
    <source>
        <dbReference type="ARBA" id="ARBA00023136"/>
    </source>
</evidence>
<feature type="transmembrane region" description="Helical" evidence="8">
    <location>
        <begin position="6"/>
        <end position="25"/>
    </location>
</feature>
<keyword evidence="4" id="KW-1003">Cell membrane</keyword>
<sequence length="97" mass="10312">MKESLTTQVAGIGLIIMAAGGFADYMDHIKASNSMVNLCIKPLQMIKAPYLILAIGYILSQLLHVAISSAAGLAMLLLSPSSRCWCGLESVKPPPPR</sequence>
<protein>
    <submittedName>
        <fullName evidence="9">Cryptic C4-dicarboxylate transporter DcuD</fullName>
    </submittedName>
</protein>
<proteinExistence type="inferred from homology"/>
<dbReference type="PANTHER" id="PTHR42002">
    <property type="entry name" value="ANAEROBIC C4-DICARBOXYLATE TRANSPORTER DCUC-RELATED"/>
    <property type="match status" value="1"/>
</dbReference>
<dbReference type="InterPro" id="IPR018385">
    <property type="entry name" value="C4_dicarb_anaerob_car-like"/>
</dbReference>
<evidence type="ECO:0000256" key="1">
    <source>
        <dbReference type="ARBA" id="ARBA00004651"/>
    </source>
</evidence>
<dbReference type="EMBL" id="CABEEZ010000030">
    <property type="protein sequence ID" value="VTR22982.1"/>
    <property type="molecule type" value="Genomic_DNA"/>
</dbReference>
<dbReference type="GO" id="GO:0005886">
    <property type="term" value="C:plasma membrane"/>
    <property type="evidence" value="ECO:0007669"/>
    <property type="project" value="UniProtKB-SubCell"/>
</dbReference>
<evidence type="ECO:0000256" key="5">
    <source>
        <dbReference type="ARBA" id="ARBA00022692"/>
    </source>
</evidence>
<reference evidence="9" key="1">
    <citation type="submission" date="2019-05" db="EMBL/GenBank/DDBJ databases">
        <authorList>
            <consortium name="Pathogen Informatics"/>
        </authorList>
    </citation>
    <scope>NUCLEOTIDE SEQUENCE [LARGE SCALE GENOMIC DNA]</scope>
    <source>
        <strain evidence="9">NCTC12965</strain>
    </source>
</reference>
<keyword evidence="7 8" id="KW-0472">Membrane</keyword>
<keyword evidence="6 8" id="KW-1133">Transmembrane helix</keyword>
<dbReference type="AlphaFoldDB" id="A0A4U9TWS8"/>
<evidence type="ECO:0000313" key="9">
    <source>
        <dbReference type="EMBL" id="VTR22982.1"/>
    </source>
</evidence>
<accession>A0A4U9TWS8</accession>
<feature type="transmembrane region" description="Helical" evidence="8">
    <location>
        <begin position="50"/>
        <end position="78"/>
    </location>
</feature>
<evidence type="ECO:0000256" key="6">
    <source>
        <dbReference type="ARBA" id="ARBA00022989"/>
    </source>
</evidence>
<comment type="subcellular location">
    <subcellularLocation>
        <location evidence="1">Cell membrane</location>
        <topology evidence="1">Multi-pass membrane protein</topology>
    </subcellularLocation>
</comment>
<keyword evidence="3" id="KW-0813">Transport</keyword>
<dbReference type="PANTHER" id="PTHR42002:SF2">
    <property type="entry name" value="ANAEROBIC C4-DICARBOXYLATE TRANSPORTER DCUC-RELATED"/>
    <property type="match status" value="1"/>
</dbReference>
<comment type="similarity">
    <text evidence="2">Belongs to the DcuC/DcuD transporter (TC 2.A.61) family.</text>
</comment>
<evidence type="ECO:0000256" key="8">
    <source>
        <dbReference type="SAM" id="Phobius"/>
    </source>
</evidence>
<gene>
    <name evidence="9" type="primary">dcuD_5</name>
    <name evidence="9" type="ORF">NCTC12965_01648</name>
</gene>
<keyword evidence="5 8" id="KW-0812">Transmembrane</keyword>
<evidence type="ECO:0000256" key="4">
    <source>
        <dbReference type="ARBA" id="ARBA00022475"/>
    </source>
</evidence>
<evidence type="ECO:0000256" key="3">
    <source>
        <dbReference type="ARBA" id="ARBA00022448"/>
    </source>
</evidence>
<name>A0A4U9TWS8_SERFO</name>
<evidence type="ECO:0000256" key="2">
    <source>
        <dbReference type="ARBA" id="ARBA00005275"/>
    </source>
</evidence>
<dbReference type="GO" id="GO:0015556">
    <property type="term" value="F:C4-dicarboxylate transmembrane transporter activity"/>
    <property type="evidence" value="ECO:0007669"/>
    <property type="project" value="InterPro"/>
</dbReference>
<organism evidence="9">
    <name type="scientific">Serratia fonticola</name>
    <dbReference type="NCBI Taxonomy" id="47917"/>
    <lineage>
        <taxon>Bacteria</taxon>
        <taxon>Pseudomonadati</taxon>
        <taxon>Pseudomonadota</taxon>
        <taxon>Gammaproteobacteria</taxon>
        <taxon>Enterobacterales</taxon>
        <taxon>Yersiniaceae</taxon>
        <taxon>Serratia</taxon>
    </lineage>
</organism>
<dbReference type="Pfam" id="PF03606">
    <property type="entry name" value="DcuC"/>
    <property type="match status" value="1"/>
</dbReference>
<dbReference type="InterPro" id="IPR004669">
    <property type="entry name" value="C4_dicarb_anaerob_car"/>
</dbReference>